<reference evidence="8 9" key="1">
    <citation type="submission" date="2023-10" db="EMBL/GenBank/DDBJ databases">
        <title>Genomes of two closely related lineages of the louse Polyplax serrata with different host specificities.</title>
        <authorList>
            <person name="Martinu J."/>
            <person name="Tarabai H."/>
            <person name="Stefka J."/>
            <person name="Hypsa V."/>
        </authorList>
    </citation>
    <scope>NUCLEOTIDE SEQUENCE [LARGE SCALE GENOMIC DNA]</scope>
    <source>
        <strain evidence="8">HR10_N</strain>
    </source>
</reference>
<comment type="caution">
    <text evidence="8">The sequence shown here is derived from an EMBL/GenBank/DDBJ whole genome shotgun (WGS) entry which is preliminary data.</text>
</comment>
<feature type="compositionally biased region" description="Polar residues" evidence="5">
    <location>
        <begin position="1688"/>
        <end position="1705"/>
    </location>
</feature>
<dbReference type="SMART" id="SM00320">
    <property type="entry name" value="WD40"/>
    <property type="match status" value="12"/>
</dbReference>
<feature type="compositionally biased region" description="Basic residues" evidence="5">
    <location>
        <begin position="979"/>
        <end position="989"/>
    </location>
</feature>
<dbReference type="InterPro" id="IPR036322">
    <property type="entry name" value="WD40_repeat_dom_sf"/>
</dbReference>
<organism evidence="8 9">
    <name type="scientific">Polyplax serrata</name>
    <name type="common">Common mouse louse</name>
    <dbReference type="NCBI Taxonomy" id="468196"/>
    <lineage>
        <taxon>Eukaryota</taxon>
        <taxon>Metazoa</taxon>
        <taxon>Ecdysozoa</taxon>
        <taxon>Arthropoda</taxon>
        <taxon>Hexapoda</taxon>
        <taxon>Insecta</taxon>
        <taxon>Pterygota</taxon>
        <taxon>Neoptera</taxon>
        <taxon>Paraneoptera</taxon>
        <taxon>Psocodea</taxon>
        <taxon>Troctomorpha</taxon>
        <taxon>Phthiraptera</taxon>
        <taxon>Anoplura</taxon>
        <taxon>Polyplacidae</taxon>
        <taxon>Polyplax</taxon>
    </lineage>
</organism>
<dbReference type="InterPro" id="IPR052779">
    <property type="entry name" value="WDR62"/>
</dbReference>
<feature type="region of interest" description="Disordered" evidence="5">
    <location>
        <begin position="896"/>
        <end position="944"/>
    </location>
</feature>
<dbReference type="Gene3D" id="2.130.10.10">
    <property type="entry name" value="YVTN repeat-like/Quinoprotein amine dehydrogenase"/>
    <property type="match status" value="4"/>
</dbReference>
<evidence type="ECO:0000256" key="1">
    <source>
        <dbReference type="ARBA" id="ARBA00022574"/>
    </source>
</evidence>
<feature type="compositionally biased region" description="Acidic residues" evidence="5">
    <location>
        <begin position="934"/>
        <end position="944"/>
    </location>
</feature>
<feature type="region of interest" description="Disordered" evidence="5">
    <location>
        <begin position="1543"/>
        <end position="1579"/>
    </location>
</feature>
<dbReference type="EMBL" id="JAWJWE010000001">
    <property type="protein sequence ID" value="KAK6645436.1"/>
    <property type="molecule type" value="Genomic_DNA"/>
</dbReference>
<feature type="compositionally biased region" description="Basic and acidic residues" evidence="5">
    <location>
        <begin position="1764"/>
        <end position="1773"/>
    </location>
</feature>
<dbReference type="InterPro" id="IPR056162">
    <property type="entry name" value="WD40_MABP1-WDR62_2nd"/>
</dbReference>
<feature type="repeat" description="WD" evidence="3">
    <location>
        <begin position="734"/>
        <end position="775"/>
    </location>
</feature>
<feature type="region of interest" description="Disordered" evidence="5">
    <location>
        <begin position="1688"/>
        <end position="1707"/>
    </location>
</feature>
<evidence type="ECO:0000259" key="7">
    <source>
        <dbReference type="Pfam" id="PF24782"/>
    </source>
</evidence>
<feature type="coiled-coil region" evidence="4">
    <location>
        <begin position="1840"/>
        <end position="1867"/>
    </location>
</feature>
<dbReference type="InterPro" id="IPR056161">
    <property type="entry name" value="WD40_MABP1-WDR62_1st"/>
</dbReference>
<sequence length="1945" mass="216673">MINCPPPVPKQMDVLTRRLVLLGCSVRGKTGPKVRYSWSYLLVDDEEETNIRDLGDERKIPRSESKKPFKFCFYFQVKLERVLGLTVGSNSALDCDPLSDLIAYPAGCTVVLFNSKKNKESHILNTSRKTITCLAFGSGGKYLATGECGHAPSLRVWSVQDGVQMAEFQGHKYGINCVAFSPNNKYVVSIGSQHDMIVNVWDWKNNVKVASNKVSTKVKAVSFAENGKYFVTVGMRNVKFWYLEHTRSTKYNDPVPLTGRSAILGEQRDNYFCDVACGRGKMGDSTYSITKSGLLCEFSVRRMLDKWVELRTKSANCMTVGENYIFVGCADGIIRCFSPMTLEFLVTLPRTHYLGVDVALGLNISHLLTHPPDAKYPDAIALAYDETNKKLTCVYNDHSLYVWDVREIRRVGKSHSFLYHSACIWGVEIYPEVETKDQLPVPAGSFITCSSDDTIRVWNLNNLGNNNATAYRRNIYSNELLKVLYIDKNLTYLKDLDLTISSSEKTDTSYDGKNGVRSVRISPDGQHLASGDREGNIRIHELTNLQQMVIIEAHDAEVLCLEYTKDSNENLLASASRDRLIHVFDVSKGYECTQTLDDHSSSITSVRFLNSRGQLQMISCSADKSIIFRQFHPASAGGSKQFLRDHNVAGKTTLYDMEIDCSQKHILTACQDRNIRVYNVISGKHSKTFKGSMGEDGTLIKVSLDNSGIYVATSCTDKSLSIYDYYSGECMATMLGHSELVTGLRFTNDCKRLISASGDGCIFIWKLPRDMTVTMQARLDQQAVRKGKRTMSLNIGLNMNDGPELVSDEEPEAYEADRNANIDKEAFKLSVGQLPAWARREIEDSSKGTKVALEANDNSEQPIHTGYSVIKINKPPQGRWAQRIENNEIMIATFSPDKQKNVNESNSKDSSLESQMERHYEERKMKEMQGGEGVEFDGDAEDSDVEAETHYYPISVDSNSSEYTVNANNVEELRRSARKYKKQQLKKNRPNSLNLEPLSALSNPATSVSGSQDSDDDDLEDISSETETPSIERSLGFGMTAISTESLDLFGQRETYFKNNFESLNTDNSEGRKDVSGKSITSQYLVRNTAVVNAAQHTKSEIEKMKKREELKKRLEDTRRTLKISGMSPSPLKASQSICDLSRYSDRSRNSSGRNCQPAKGKSHKAVNLLTIFSYPTNLKTDLNKDEHRSLNGPRNSVVHAEDFDRVDGHRSKSVKSNFHSGFPPAFSVDVGSTGEPLPKSEMVFSNVNKSKSISDDFKRGIGLVECNSGFVPENATENFSLPESPVRESRSLSEHRHSLTDVECLRGNRFSLYSHVSEKKKRTENQKMKEMLLLAHDQIGQEYCNINFEDKQSVKKYLEEEEENLSGSEQEFSSDSLESESIGGKCPRRCVSDYQIFTKSNRNLSLCSAKNTDDFSDTDISGITSLQGSGDLLEMQDRDQILERQQSLFRHSSASLIFGESIRRSTESVYPDGAASKLNKSVENVGSIDELKSLRGLKKQPAEAKKGDAFFVEFSGSPRAHKPVLRSHTVPLKGKPEKMVVREENGGRKVRPPPTPPKPVIADLKKRQKGPFGRRLSVNYGQPVLPNKVFQDENLDDDEGLRRAISLSDLSAAPALQSNSSQGKSPAKAGNSNGYNNSRTNLRSPSSMVRCSSVGVLNRIDPAADSMPPPDSKKFGVGKGLMRPTISSQNKIATSGSKVQNSGLTKRRGTAFSSVNLTSVGVNDDSSSEETGFNRGKYVSDKNNVDSNQRRPSNLGRYGSLKDLSHRAKEVTQRLTSATSNTKKNKIQEPEKQTRIDVAAAPITKQLCSSVTTQLSQDIDNLILLHKRLTLEADGSQNRSHLEQMTEDLEKLAVETQQKLNALTSKLKNNNSMIRNQLSTNSSNFLGNNLGLMTHNNVTSAPTTFVSNANNPNLMTNVDMSRISEMLISVVQQYTENQQNNQKS</sequence>
<feature type="repeat" description="WD" evidence="3">
    <location>
        <begin position="168"/>
        <end position="211"/>
    </location>
</feature>
<evidence type="ECO:0000256" key="3">
    <source>
        <dbReference type="PROSITE-ProRule" id="PRU00221"/>
    </source>
</evidence>
<evidence type="ECO:0000256" key="2">
    <source>
        <dbReference type="ARBA" id="ARBA00022737"/>
    </source>
</evidence>
<dbReference type="PROSITE" id="PS50294">
    <property type="entry name" value="WD_REPEATS_REGION"/>
    <property type="match status" value="1"/>
</dbReference>
<feature type="domain" description="MABP1/WDR62 first WD40" evidence="6">
    <location>
        <begin position="91"/>
        <end position="417"/>
    </location>
</feature>
<dbReference type="InterPro" id="IPR015943">
    <property type="entry name" value="WD40/YVTN_repeat-like_dom_sf"/>
</dbReference>
<feature type="compositionally biased region" description="Acidic residues" evidence="5">
    <location>
        <begin position="1013"/>
        <end position="1024"/>
    </location>
</feature>
<accession>A0AAN8SIX7</accession>
<keyword evidence="4" id="KW-0175">Coiled coil</keyword>
<feature type="region of interest" description="Disordered" evidence="5">
    <location>
        <begin position="979"/>
        <end position="1033"/>
    </location>
</feature>
<evidence type="ECO:0000259" key="6">
    <source>
        <dbReference type="Pfam" id="PF24780"/>
    </source>
</evidence>
<dbReference type="PANTHER" id="PTHR45589">
    <property type="entry name" value="WD REPEAT DOMAIN 62, ISOFORM G"/>
    <property type="match status" value="1"/>
</dbReference>
<feature type="compositionally biased region" description="Polar residues" evidence="5">
    <location>
        <begin position="1617"/>
        <end position="1650"/>
    </location>
</feature>
<feature type="domain" description="MABP1/WDR62 second WD40" evidence="7">
    <location>
        <begin position="424"/>
        <end position="767"/>
    </location>
</feature>
<evidence type="ECO:0008006" key="10">
    <source>
        <dbReference type="Google" id="ProtNLM"/>
    </source>
</evidence>
<dbReference type="Pfam" id="PF24782">
    <property type="entry name" value="WD40_MABP1-WDR62_2nd"/>
    <property type="match status" value="1"/>
</dbReference>
<proteinExistence type="predicted"/>
<dbReference type="PROSITE" id="PS50082">
    <property type="entry name" value="WD_REPEATS_2"/>
    <property type="match status" value="3"/>
</dbReference>
<feature type="compositionally biased region" description="Basic and acidic residues" evidence="5">
    <location>
        <begin position="897"/>
        <end position="929"/>
    </location>
</feature>
<feature type="compositionally biased region" description="Polar residues" evidence="5">
    <location>
        <begin position="1774"/>
        <end position="1783"/>
    </location>
</feature>
<evidence type="ECO:0000256" key="4">
    <source>
        <dbReference type="SAM" id="Coils"/>
    </source>
</evidence>
<feature type="compositionally biased region" description="Polar residues" evidence="5">
    <location>
        <begin position="990"/>
        <end position="1006"/>
    </location>
</feature>
<dbReference type="CDD" id="cd00200">
    <property type="entry name" value="WD40"/>
    <property type="match status" value="1"/>
</dbReference>
<evidence type="ECO:0000313" key="9">
    <source>
        <dbReference type="Proteomes" id="UP001372834"/>
    </source>
</evidence>
<dbReference type="PANTHER" id="PTHR45589:SF1">
    <property type="entry name" value="WD REPEAT DOMAIN 62, ISOFORM G"/>
    <property type="match status" value="1"/>
</dbReference>
<dbReference type="GO" id="GO:0072686">
    <property type="term" value="C:mitotic spindle"/>
    <property type="evidence" value="ECO:0007669"/>
    <property type="project" value="TreeGrafter"/>
</dbReference>
<feature type="region of interest" description="Disordered" evidence="5">
    <location>
        <begin position="1614"/>
        <end position="1650"/>
    </location>
</feature>
<gene>
    <name evidence="8" type="ORF">RUM43_001713</name>
</gene>
<name>A0AAN8SIX7_POLSC</name>
<protein>
    <recommendedName>
        <fullName evidence="10">Mitogen-activated protein kinase-binding protein 1</fullName>
    </recommendedName>
</protein>
<feature type="repeat" description="WD" evidence="3">
    <location>
        <begin position="551"/>
        <end position="594"/>
    </location>
</feature>
<keyword evidence="1 3" id="KW-0853">WD repeat</keyword>
<dbReference type="FunFam" id="2.130.10.10:FF:000046">
    <property type="entry name" value="WD repeat-containing protein 62 isoform 1"/>
    <property type="match status" value="1"/>
</dbReference>
<keyword evidence="2" id="KW-0677">Repeat</keyword>
<feature type="region of interest" description="Disordered" evidence="5">
    <location>
        <begin position="1722"/>
        <end position="1792"/>
    </location>
</feature>
<dbReference type="InterPro" id="IPR001680">
    <property type="entry name" value="WD40_rpt"/>
</dbReference>
<evidence type="ECO:0000256" key="5">
    <source>
        <dbReference type="SAM" id="MobiDB-lite"/>
    </source>
</evidence>
<evidence type="ECO:0000313" key="8">
    <source>
        <dbReference type="EMBL" id="KAK6645436.1"/>
    </source>
</evidence>
<dbReference type="Pfam" id="PF24780">
    <property type="entry name" value="WD40_MABP1-WDR62_1st"/>
    <property type="match status" value="1"/>
</dbReference>
<dbReference type="Proteomes" id="UP001372834">
    <property type="component" value="Unassembled WGS sequence"/>
</dbReference>
<dbReference type="SUPFAM" id="SSF50978">
    <property type="entry name" value="WD40 repeat-like"/>
    <property type="match status" value="2"/>
</dbReference>
<feature type="compositionally biased region" description="Polar residues" evidence="5">
    <location>
        <begin position="1722"/>
        <end position="1732"/>
    </location>
</feature>
<dbReference type="GO" id="GO:0007099">
    <property type="term" value="P:centriole replication"/>
    <property type="evidence" value="ECO:0007669"/>
    <property type="project" value="TreeGrafter"/>
</dbReference>